<reference evidence="2 3" key="2">
    <citation type="journal article" date="2019" name="G3 (Bethesda)">
        <title>Hybrid Assembly of the Genome of the Entomopathogenic Nematode Steinernema carpocapsae Identifies the X-Chromosome.</title>
        <authorList>
            <person name="Serra L."/>
            <person name="Macchietto M."/>
            <person name="Macias-Munoz A."/>
            <person name="McGill C.J."/>
            <person name="Rodriguez I.M."/>
            <person name="Rodriguez B."/>
            <person name="Murad R."/>
            <person name="Mortazavi A."/>
        </authorList>
    </citation>
    <scope>NUCLEOTIDE SEQUENCE [LARGE SCALE GENOMIC DNA]</scope>
    <source>
        <strain evidence="2 3">ALL</strain>
    </source>
</reference>
<dbReference type="AlphaFoldDB" id="A0A4U5PGE6"/>
<gene>
    <name evidence="2" type="ORF">L596_009809</name>
</gene>
<evidence type="ECO:0000313" key="3">
    <source>
        <dbReference type="Proteomes" id="UP000298663"/>
    </source>
</evidence>
<feature type="transmembrane region" description="Helical" evidence="1">
    <location>
        <begin position="47"/>
        <end position="75"/>
    </location>
</feature>
<sequence length="229" mass="26212">MQPVATFLKNGVQNRWVHFAVGVITLAIAISGLGLSIYAAIHVDFDFFLNGVIIFLSVVFAIDIIVHVVFLYTVVKKDKLRHCRIAIFVYVGYQAFSSILMIFLIIYSVVEKSIWKHINDMVGPTEFPWPTDLPTFAPLTLPQYHYYDVITPAAVFAPIHIISVILFVTFFFVSRDNRPDRIEVQIEDVNVEERDNVGLPVFTERLDATLESLPSNQRPPEYTKRDLFM</sequence>
<name>A0A4U5PGE6_STECR</name>
<keyword evidence="1" id="KW-0812">Transmembrane</keyword>
<keyword evidence="1" id="KW-0472">Membrane</keyword>
<protein>
    <submittedName>
        <fullName evidence="2">Uncharacterized protein</fullName>
    </submittedName>
</protein>
<evidence type="ECO:0000313" key="2">
    <source>
        <dbReference type="EMBL" id="TKR95677.1"/>
    </source>
</evidence>
<dbReference type="EMBL" id="AZBU02000002">
    <property type="protein sequence ID" value="TKR95677.1"/>
    <property type="molecule type" value="Genomic_DNA"/>
</dbReference>
<comment type="caution">
    <text evidence="2">The sequence shown here is derived from an EMBL/GenBank/DDBJ whole genome shotgun (WGS) entry which is preliminary data.</text>
</comment>
<keyword evidence="1" id="KW-1133">Transmembrane helix</keyword>
<feature type="transmembrane region" description="Helical" evidence="1">
    <location>
        <begin position="87"/>
        <end position="110"/>
    </location>
</feature>
<keyword evidence="3" id="KW-1185">Reference proteome</keyword>
<dbReference type="Proteomes" id="UP000298663">
    <property type="component" value="Unassembled WGS sequence"/>
</dbReference>
<feature type="transmembrane region" description="Helical" evidence="1">
    <location>
        <begin position="149"/>
        <end position="173"/>
    </location>
</feature>
<evidence type="ECO:0000256" key="1">
    <source>
        <dbReference type="SAM" id="Phobius"/>
    </source>
</evidence>
<organism evidence="2 3">
    <name type="scientific">Steinernema carpocapsae</name>
    <name type="common">Entomopathogenic nematode</name>
    <dbReference type="NCBI Taxonomy" id="34508"/>
    <lineage>
        <taxon>Eukaryota</taxon>
        <taxon>Metazoa</taxon>
        <taxon>Ecdysozoa</taxon>
        <taxon>Nematoda</taxon>
        <taxon>Chromadorea</taxon>
        <taxon>Rhabditida</taxon>
        <taxon>Tylenchina</taxon>
        <taxon>Panagrolaimomorpha</taxon>
        <taxon>Strongyloidoidea</taxon>
        <taxon>Steinernematidae</taxon>
        <taxon>Steinernema</taxon>
    </lineage>
</organism>
<accession>A0A4U5PGE6</accession>
<reference evidence="2 3" key="1">
    <citation type="journal article" date="2015" name="Genome Biol.">
        <title>Comparative genomics of Steinernema reveals deeply conserved gene regulatory networks.</title>
        <authorList>
            <person name="Dillman A.R."/>
            <person name="Macchietto M."/>
            <person name="Porter C.F."/>
            <person name="Rogers A."/>
            <person name="Williams B."/>
            <person name="Antoshechkin I."/>
            <person name="Lee M.M."/>
            <person name="Goodwin Z."/>
            <person name="Lu X."/>
            <person name="Lewis E.E."/>
            <person name="Goodrich-Blair H."/>
            <person name="Stock S.P."/>
            <person name="Adams B.J."/>
            <person name="Sternberg P.W."/>
            <person name="Mortazavi A."/>
        </authorList>
    </citation>
    <scope>NUCLEOTIDE SEQUENCE [LARGE SCALE GENOMIC DNA]</scope>
    <source>
        <strain evidence="2 3">ALL</strain>
    </source>
</reference>
<proteinExistence type="predicted"/>
<feature type="transmembrane region" description="Helical" evidence="1">
    <location>
        <begin position="16"/>
        <end position="41"/>
    </location>
</feature>